<evidence type="ECO:0000313" key="5">
    <source>
        <dbReference type="Proteomes" id="UP001159042"/>
    </source>
</evidence>
<dbReference type="AlphaFoldDB" id="A0AAV8VIN0"/>
<keyword evidence="2" id="KW-0479">Metal-binding</keyword>
<evidence type="ECO:0000256" key="2">
    <source>
        <dbReference type="ARBA" id="ARBA00022723"/>
    </source>
</evidence>
<reference evidence="4 5" key="1">
    <citation type="journal article" date="2023" name="Insect Mol. Biol.">
        <title>Genome sequencing provides insights into the evolution of gene families encoding plant cell wall-degrading enzymes in longhorned beetles.</title>
        <authorList>
            <person name="Shin N.R."/>
            <person name="Okamura Y."/>
            <person name="Kirsch R."/>
            <person name="Pauchet Y."/>
        </authorList>
    </citation>
    <scope>NUCLEOTIDE SEQUENCE [LARGE SCALE GENOMIC DNA]</scope>
    <source>
        <strain evidence="4">EAD_L_NR</strain>
    </source>
</reference>
<dbReference type="Proteomes" id="UP001159042">
    <property type="component" value="Unassembled WGS sequence"/>
</dbReference>
<dbReference type="InterPro" id="IPR027806">
    <property type="entry name" value="HARBI1_dom"/>
</dbReference>
<evidence type="ECO:0000259" key="3">
    <source>
        <dbReference type="Pfam" id="PF13359"/>
    </source>
</evidence>
<dbReference type="PANTHER" id="PTHR34615:SF1">
    <property type="entry name" value="PX DOMAIN-CONTAINING PROTEIN"/>
    <property type="match status" value="1"/>
</dbReference>
<comment type="cofactor">
    <cofactor evidence="1">
        <name>a divalent metal cation</name>
        <dbReference type="ChEBI" id="CHEBI:60240"/>
    </cofactor>
</comment>
<dbReference type="Pfam" id="PF13359">
    <property type="entry name" value="DDE_Tnp_4"/>
    <property type="match status" value="1"/>
</dbReference>
<dbReference type="PANTHER" id="PTHR34615">
    <property type="entry name" value="PX DOMAIN-CONTAINING PROTEIN"/>
    <property type="match status" value="1"/>
</dbReference>
<feature type="non-terminal residue" evidence="4">
    <location>
        <position position="1"/>
    </location>
</feature>
<proteinExistence type="predicted"/>
<name>A0AAV8VIN0_9CUCU</name>
<sequence length="245" mass="28125">LDDLLIRHIVHDEDLLGNRAVLYGNFDLYNETLCLAMFRFRRLDIPRLAMVLQIPDPVVVSRVFLPSTNALCILLRRISYPNRLVDLERIFGYSSPVLSQVARTISDFIDANFGAKLDNLGNNHFLNRNKVEEYAQAINIKECPLQNCWAFIDGTARAICRPSENQEAYYSGHKKMHCLKYQSVCTPDGLIINLQGAYQGRRHDAAILRESRLLEQLQLHVVFPDQEFVLYGDEGYGLMNLLIRP</sequence>
<dbReference type="EMBL" id="JANEYG010000082">
    <property type="protein sequence ID" value="KAJ8914010.1"/>
    <property type="molecule type" value="Genomic_DNA"/>
</dbReference>
<dbReference type="GO" id="GO:0046872">
    <property type="term" value="F:metal ion binding"/>
    <property type="evidence" value="ECO:0007669"/>
    <property type="project" value="UniProtKB-KW"/>
</dbReference>
<evidence type="ECO:0000313" key="4">
    <source>
        <dbReference type="EMBL" id="KAJ8914010.1"/>
    </source>
</evidence>
<keyword evidence="5" id="KW-1185">Reference proteome</keyword>
<comment type="caution">
    <text evidence="4">The sequence shown here is derived from an EMBL/GenBank/DDBJ whole genome shotgun (WGS) entry which is preliminary data.</text>
</comment>
<gene>
    <name evidence="4" type="ORF">NQ315_012033</name>
</gene>
<evidence type="ECO:0000256" key="1">
    <source>
        <dbReference type="ARBA" id="ARBA00001968"/>
    </source>
</evidence>
<protein>
    <recommendedName>
        <fullName evidence="3">DDE Tnp4 domain-containing protein</fullName>
    </recommendedName>
</protein>
<organism evidence="4 5">
    <name type="scientific">Exocentrus adspersus</name>
    <dbReference type="NCBI Taxonomy" id="1586481"/>
    <lineage>
        <taxon>Eukaryota</taxon>
        <taxon>Metazoa</taxon>
        <taxon>Ecdysozoa</taxon>
        <taxon>Arthropoda</taxon>
        <taxon>Hexapoda</taxon>
        <taxon>Insecta</taxon>
        <taxon>Pterygota</taxon>
        <taxon>Neoptera</taxon>
        <taxon>Endopterygota</taxon>
        <taxon>Coleoptera</taxon>
        <taxon>Polyphaga</taxon>
        <taxon>Cucujiformia</taxon>
        <taxon>Chrysomeloidea</taxon>
        <taxon>Cerambycidae</taxon>
        <taxon>Lamiinae</taxon>
        <taxon>Acanthocinini</taxon>
        <taxon>Exocentrus</taxon>
    </lineage>
</organism>
<accession>A0AAV8VIN0</accession>
<feature type="domain" description="DDE Tnp4" evidence="3">
    <location>
        <begin position="152"/>
        <end position="240"/>
    </location>
</feature>